<protein>
    <submittedName>
        <fullName evidence="1">Uncharacterized protein</fullName>
    </submittedName>
</protein>
<proteinExistence type="predicted"/>
<feature type="non-terminal residue" evidence="1">
    <location>
        <position position="1"/>
    </location>
</feature>
<name>A0A426Y1P2_ENSVE</name>
<dbReference type="EMBL" id="AMZH03015652">
    <property type="protein sequence ID" value="RRT45707.1"/>
    <property type="molecule type" value="Genomic_DNA"/>
</dbReference>
<reference evidence="1 2" key="1">
    <citation type="journal article" date="2014" name="Agronomy (Basel)">
        <title>A Draft Genome Sequence for Ensete ventricosum, the Drought-Tolerant Tree Against Hunger.</title>
        <authorList>
            <person name="Harrison J."/>
            <person name="Moore K.A."/>
            <person name="Paszkiewicz K."/>
            <person name="Jones T."/>
            <person name="Grant M."/>
            <person name="Ambacheew D."/>
            <person name="Muzemil S."/>
            <person name="Studholme D.J."/>
        </authorList>
    </citation>
    <scope>NUCLEOTIDE SEQUENCE [LARGE SCALE GENOMIC DNA]</scope>
</reference>
<evidence type="ECO:0000313" key="2">
    <source>
        <dbReference type="Proteomes" id="UP000287651"/>
    </source>
</evidence>
<gene>
    <name evidence="1" type="ORF">B296_00032649</name>
</gene>
<accession>A0A426Y1P2</accession>
<dbReference type="Proteomes" id="UP000287651">
    <property type="component" value="Unassembled WGS sequence"/>
</dbReference>
<evidence type="ECO:0000313" key="1">
    <source>
        <dbReference type="EMBL" id="RRT45707.1"/>
    </source>
</evidence>
<dbReference type="AlphaFoldDB" id="A0A426Y1P2"/>
<comment type="caution">
    <text evidence="1">The sequence shown here is derived from an EMBL/GenBank/DDBJ whole genome shotgun (WGS) entry which is preliminary data.</text>
</comment>
<organism evidence="1 2">
    <name type="scientific">Ensete ventricosum</name>
    <name type="common">Abyssinian banana</name>
    <name type="synonym">Musa ensete</name>
    <dbReference type="NCBI Taxonomy" id="4639"/>
    <lineage>
        <taxon>Eukaryota</taxon>
        <taxon>Viridiplantae</taxon>
        <taxon>Streptophyta</taxon>
        <taxon>Embryophyta</taxon>
        <taxon>Tracheophyta</taxon>
        <taxon>Spermatophyta</taxon>
        <taxon>Magnoliopsida</taxon>
        <taxon>Liliopsida</taxon>
        <taxon>Zingiberales</taxon>
        <taxon>Musaceae</taxon>
        <taxon>Ensete</taxon>
    </lineage>
</organism>
<sequence length="209" mass="22964">CCPSCSPGGRSRPPSTSLGVMTLADVKALQALDVMKSCHNFDSTISLESLGTIRERYSIPTEYILHAPAPEQRPYHPRRSGFSISVDALEARLRFPLHSVTGEYMVNMNLLHDLSKARGGRSDSVSPIAIAPSPATAPIVVDPALAPTHALQNQHYHMALIDRVHDVDRVITFLDDKVDGLRKEVQRLKDGVTPTRWLQSSNEPPKPSL</sequence>